<dbReference type="GO" id="GO:0006310">
    <property type="term" value="P:DNA recombination"/>
    <property type="evidence" value="ECO:0007669"/>
    <property type="project" value="UniProtKB-UniRule"/>
</dbReference>
<dbReference type="Proteomes" id="UP000222056">
    <property type="component" value="Unassembled WGS sequence"/>
</dbReference>
<evidence type="ECO:0000313" key="16">
    <source>
        <dbReference type="Proteomes" id="UP000222056"/>
    </source>
</evidence>
<evidence type="ECO:0000256" key="4">
    <source>
        <dbReference type="ARBA" id="ARBA00022723"/>
    </source>
</evidence>
<keyword evidence="6 13" id="KW-0227">DNA damage</keyword>
<evidence type="ECO:0000256" key="13">
    <source>
        <dbReference type="HAMAP-Rule" id="MF_00034"/>
    </source>
</evidence>
<evidence type="ECO:0000256" key="7">
    <source>
        <dbReference type="ARBA" id="ARBA00022801"/>
    </source>
</evidence>
<evidence type="ECO:0000256" key="6">
    <source>
        <dbReference type="ARBA" id="ARBA00022763"/>
    </source>
</evidence>
<evidence type="ECO:0000256" key="12">
    <source>
        <dbReference type="ARBA" id="ARBA00029354"/>
    </source>
</evidence>
<evidence type="ECO:0000256" key="2">
    <source>
        <dbReference type="ARBA" id="ARBA00022490"/>
    </source>
</evidence>
<keyword evidence="4 13" id="KW-0479">Metal-binding</keyword>
<dbReference type="AlphaFoldDB" id="A0A1H6FWQ0"/>
<dbReference type="GO" id="GO:0048476">
    <property type="term" value="C:Holliday junction resolvase complex"/>
    <property type="evidence" value="ECO:0007669"/>
    <property type="project" value="UniProtKB-UniRule"/>
</dbReference>
<evidence type="ECO:0000256" key="3">
    <source>
        <dbReference type="ARBA" id="ARBA00022722"/>
    </source>
</evidence>
<comment type="function">
    <text evidence="13">The RuvA-RuvB-RuvC complex processes Holliday junction (HJ) DNA during genetic recombination and DNA repair. Endonuclease that resolves HJ intermediates. Cleaves cruciform DNA by making single-stranded nicks across the HJ at symmetrical positions within the homologous arms, yielding a 5'-phosphate and a 3'-hydroxyl group; requires a central core of homology in the junction. The consensus cleavage sequence is 5'-(A/T)TT(C/G)-3'. Cleavage occurs on the 3'-side of the TT dinucleotide at the point of strand exchange. HJ branch migration catalyzed by RuvA-RuvB allows RuvC to scan DNA until it finds its consensus sequence, where it cleaves and resolves the cruciform DNA.</text>
</comment>
<evidence type="ECO:0000313" key="15">
    <source>
        <dbReference type="EMBL" id="SEH14224.1"/>
    </source>
</evidence>
<keyword evidence="11 13" id="KW-0234">DNA repair</keyword>
<keyword evidence="5 13" id="KW-0255">Endonuclease</keyword>
<keyword evidence="3 13" id="KW-0540">Nuclease</keyword>
<dbReference type="InterPro" id="IPR036397">
    <property type="entry name" value="RNaseH_sf"/>
</dbReference>
<dbReference type="EC" id="3.1.21.10" evidence="13 14"/>
<evidence type="ECO:0000256" key="9">
    <source>
        <dbReference type="ARBA" id="ARBA00023125"/>
    </source>
</evidence>
<feature type="binding site" evidence="13">
    <location>
        <position position="68"/>
    </location>
    <ligand>
        <name>Mg(2+)</name>
        <dbReference type="ChEBI" id="CHEBI:18420"/>
        <label>2</label>
    </ligand>
</feature>
<feature type="binding site" evidence="13">
    <location>
        <position position="8"/>
    </location>
    <ligand>
        <name>Mg(2+)</name>
        <dbReference type="ChEBI" id="CHEBI:18420"/>
        <label>1</label>
    </ligand>
</feature>
<comment type="subcellular location">
    <subcellularLocation>
        <location evidence="13">Cytoplasm</location>
    </subcellularLocation>
</comment>
<dbReference type="STRING" id="29539.SAMN02745716_1567"/>
<dbReference type="FunFam" id="3.30.420.10:FF:000002">
    <property type="entry name" value="Crossover junction endodeoxyribonuclease RuvC"/>
    <property type="match status" value="1"/>
</dbReference>
<dbReference type="NCBIfam" id="NF000711">
    <property type="entry name" value="PRK00039.2-1"/>
    <property type="match status" value="1"/>
</dbReference>
<protein>
    <recommendedName>
        <fullName evidence="13 14">Crossover junction endodeoxyribonuclease RuvC</fullName>
        <ecNumber evidence="13 14">3.1.21.10</ecNumber>
    </recommendedName>
    <alternativeName>
        <fullName evidence="13">Holliday junction nuclease RuvC</fullName>
    </alternativeName>
    <alternativeName>
        <fullName evidence="13">Holliday junction resolvase RuvC</fullName>
    </alternativeName>
</protein>
<evidence type="ECO:0000256" key="5">
    <source>
        <dbReference type="ARBA" id="ARBA00022759"/>
    </source>
</evidence>
<dbReference type="InterPro" id="IPR002176">
    <property type="entry name" value="X-over_junc_endoDNase_RuvC"/>
</dbReference>
<dbReference type="HAMAP" id="MF_00034">
    <property type="entry name" value="RuvC"/>
    <property type="match status" value="1"/>
</dbReference>
<dbReference type="EMBL" id="FNWJ01000002">
    <property type="protein sequence ID" value="SEH14224.1"/>
    <property type="molecule type" value="Genomic_DNA"/>
</dbReference>
<keyword evidence="2 13" id="KW-0963">Cytoplasm</keyword>
<dbReference type="PRINTS" id="PR00696">
    <property type="entry name" value="RSOLVASERUVC"/>
</dbReference>
<feature type="binding site" evidence="13">
    <location>
        <position position="141"/>
    </location>
    <ligand>
        <name>Mg(2+)</name>
        <dbReference type="ChEBI" id="CHEBI:18420"/>
        <label>1</label>
    </ligand>
</feature>
<name>A0A1H6FWQ0_THEAL</name>
<feature type="active site" evidence="13">
    <location>
        <position position="141"/>
    </location>
</feature>
<dbReference type="Gene3D" id="3.30.420.10">
    <property type="entry name" value="Ribonuclease H-like superfamily/Ribonuclease H"/>
    <property type="match status" value="1"/>
</dbReference>
<sequence length="163" mass="16882">MVIVIGIDPGSRHCGYGVVLSRGSQIAALEGGLLAVPDAAPLERRLAALHTALLDLIDRHRPDAVAVEDLYFGRNARSAMAVGQARGAVLAAAGARGVPCFSYTPQQVKLAVCGSGSAPKQQVQRMVKALLALASEPRPDHAADALAVAICHAQHAPLREALA</sequence>
<dbReference type="GO" id="GO:0008821">
    <property type="term" value="F:crossover junction DNA endonuclease activity"/>
    <property type="evidence" value="ECO:0007669"/>
    <property type="project" value="UniProtKB-UniRule"/>
</dbReference>
<evidence type="ECO:0000256" key="8">
    <source>
        <dbReference type="ARBA" id="ARBA00022842"/>
    </source>
</evidence>
<keyword evidence="16" id="KW-1185">Reference proteome</keyword>
<dbReference type="GO" id="GO:0000287">
    <property type="term" value="F:magnesium ion binding"/>
    <property type="evidence" value="ECO:0007669"/>
    <property type="project" value="UniProtKB-UniRule"/>
</dbReference>
<evidence type="ECO:0000256" key="14">
    <source>
        <dbReference type="NCBIfam" id="TIGR00228"/>
    </source>
</evidence>
<keyword evidence="7 13" id="KW-0378">Hydrolase</keyword>
<organism evidence="15 16">
    <name type="scientific">Thermoleophilum album</name>
    <dbReference type="NCBI Taxonomy" id="29539"/>
    <lineage>
        <taxon>Bacteria</taxon>
        <taxon>Bacillati</taxon>
        <taxon>Actinomycetota</taxon>
        <taxon>Thermoleophilia</taxon>
        <taxon>Thermoleophilales</taxon>
        <taxon>Thermoleophilaceae</taxon>
        <taxon>Thermoleophilum</taxon>
    </lineage>
</organism>
<comment type="cofactor">
    <cofactor evidence="13">
        <name>Mg(2+)</name>
        <dbReference type="ChEBI" id="CHEBI:18420"/>
    </cofactor>
    <text evidence="13">Binds 2 Mg(2+) ion per subunit.</text>
</comment>
<accession>A0A1H6FWQ0</accession>
<dbReference type="InterPro" id="IPR012337">
    <property type="entry name" value="RNaseH-like_sf"/>
</dbReference>
<comment type="subunit">
    <text evidence="13">Homodimer which binds Holliday junction (HJ) DNA. The HJ becomes 2-fold symmetrical on binding to RuvC with unstacked arms; it has a different conformation from HJ DNA in complex with RuvA. In the full resolvosome a probable DNA-RuvA(4)-RuvB(12)-RuvC(2) complex forms which resolves the HJ.</text>
</comment>
<evidence type="ECO:0000256" key="11">
    <source>
        <dbReference type="ARBA" id="ARBA00023204"/>
    </source>
</evidence>
<dbReference type="GO" id="GO:0003677">
    <property type="term" value="F:DNA binding"/>
    <property type="evidence" value="ECO:0007669"/>
    <property type="project" value="UniProtKB-KW"/>
</dbReference>
<feature type="active site" evidence="13">
    <location>
        <position position="8"/>
    </location>
</feature>
<dbReference type="GO" id="GO:0006281">
    <property type="term" value="P:DNA repair"/>
    <property type="evidence" value="ECO:0007669"/>
    <property type="project" value="UniProtKB-UniRule"/>
</dbReference>
<dbReference type="RefSeq" id="WP_218138334.1">
    <property type="nucleotide sequence ID" value="NZ_FNWJ01000002.1"/>
</dbReference>
<dbReference type="PANTHER" id="PTHR30194:SF3">
    <property type="entry name" value="CROSSOVER JUNCTION ENDODEOXYRIBONUCLEASE RUVC"/>
    <property type="match status" value="1"/>
</dbReference>
<evidence type="ECO:0000256" key="10">
    <source>
        <dbReference type="ARBA" id="ARBA00023172"/>
    </source>
</evidence>
<dbReference type="NCBIfam" id="TIGR00228">
    <property type="entry name" value="ruvC"/>
    <property type="match status" value="1"/>
</dbReference>
<dbReference type="CDD" id="cd16962">
    <property type="entry name" value="RuvC"/>
    <property type="match status" value="1"/>
</dbReference>
<keyword evidence="9 13" id="KW-0238">DNA-binding</keyword>
<dbReference type="PANTHER" id="PTHR30194">
    <property type="entry name" value="CROSSOVER JUNCTION ENDODEOXYRIBONUCLEASE RUVC"/>
    <property type="match status" value="1"/>
</dbReference>
<keyword evidence="8 13" id="KW-0460">Magnesium</keyword>
<reference evidence="16" key="1">
    <citation type="submission" date="2016-10" db="EMBL/GenBank/DDBJ databases">
        <authorList>
            <person name="Varghese N."/>
            <person name="Submissions S."/>
        </authorList>
    </citation>
    <scope>NUCLEOTIDE SEQUENCE [LARGE SCALE GENOMIC DNA]</scope>
    <source>
        <strain evidence="16">ATCC 35263</strain>
    </source>
</reference>
<feature type="active site" evidence="13">
    <location>
        <position position="68"/>
    </location>
</feature>
<comment type="similarity">
    <text evidence="1 13">Belongs to the RuvC family.</text>
</comment>
<gene>
    <name evidence="13" type="primary">ruvC</name>
    <name evidence="15" type="ORF">SAMN02745716_1567</name>
</gene>
<comment type="catalytic activity">
    <reaction evidence="12 13">
        <text>Endonucleolytic cleavage at a junction such as a reciprocal single-stranded crossover between two homologous DNA duplexes (Holliday junction).</text>
        <dbReference type="EC" id="3.1.21.10"/>
    </reaction>
</comment>
<dbReference type="SUPFAM" id="SSF53098">
    <property type="entry name" value="Ribonuclease H-like"/>
    <property type="match status" value="1"/>
</dbReference>
<dbReference type="Pfam" id="PF02075">
    <property type="entry name" value="RuvC"/>
    <property type="match status" value="1"/>
</dbReference>
<keyword evidence="10 13" id="KW-0233">DNA recombination</keyword>
<proteinExistence type="inferred from homology"/>
<evidence type="ECO:0000256" key="1">
    <source>
        <dbReference type="ARBA" id="ARBA00009518"/>
    </source>
</evidence>
<dbReference type="GO" id="GO:0005737">
    <property type="term" value="C:cytoplasm"/>
    <property type="evidence" value="ECO:0007669"/>
    <property type="project" value="UniProtKB-SubCell"/>
</dbReference>